<evidence type="ECO:0000256" key="1">
    <source>
        <dbReference type="SAM" id="Phobius"/>
    </source>
</evidence>
<name>A0A975HH48_9GAMM</name>
<protein>
    <submittedName>
        <fullName evidence="2">Uncharacterized protein</fullName>
    </submittedName>
</protein>
<proteinExistence type="predicted"/>
<feature type="transmembrane region" description="Helical" evidence="1">
    <location>
        <begin position="33"/>
        <end position="52"/>
    </location>
</feature>
<keyword evidence="1" id="KW-1133">Transmembrane helix</keyword>
<keyword evidence="1" id="KW-0812">Transmembrane</keyword>
<dbReference type="EMBL" id="CP072110">
    <property type="protein sequence ID" value="QTH62653.1"/>
    <property type="molecule type" value="Genomic_DNA"/>
</dbReference>
<dbReference type="AlphaFoldDB" id="A0A975HH48"/>
<dbReference type="Proteomes" id="UP000682739">
    <property type="component" value="Chromosome"/>
</dbReference>
<reference evidence="2" key="1">
    <citation type="submission" date="2021-03" db="EMBL/GenBank/DDBJ databases">
        <title>Description of Psychrosphaera ytuae sp. nov. isolated from deep sea sediment of South China Sea.</title>
        <authorList>
            <person name="Zhang J."/>
            <person name="Xu X.-D."/>
        </authorList>
    </citation>
    <scope>NUCLEOTIDE SEQUENCE</scope>
    <source>
        <strain evidence="2">MTZ26</strain>
    </source>
</reference>
<gene>
    <name evidence="2" type="ORF">J1N51_07630</name>
</gene>
<keyword evidence="1" id="KW-0472">Membrane</keyword>
<evidence type="ECO:0000313" key="3">
    <source>
        <dbReference type="Proteomes" id="UP000682739"/>
    </source>
</evidence>
<sequence>MFYVILTVVLCFLGAFTFVPIFKSVIERYNVGVNFFLTLVATLVGVLLAISITNYEAEQKEKQDVIKLLKSSISSVQTCYEYSAELIEYFNELPKEDELKTDFYIKNPPPYPEYLDTFLTQNIVSKNLSGTTLSDLNEYLINLKRSRTLNAPLYLKLLEQTLKLLELEVTYQKGHINEAQLDIELSALDDVLTSTWTR</sequence>
<dbReference type="KEGG" id="psym:J1N51_07630"/>
<evidence type="ECO:0000313" key="2">
    <source>
        <dbReference type="EMBL" id="QTH62653.1"/>
    </source>
</evidence>
<keyword evidence="3" id="KW-1185">Reference proteome</keyword>
<accession>A0A975HH48</accession>
<dbReference type="RefSeq" id="WP_208830000.1">
    <property type="nucleotide sequence ID" value="NZ_CP072110.1"/>
</dbReference>
<organism evidence="2 3">
    <name type="scientific">Psychrosphaera ytuae</name>
    <dbReference type="NCBI Taxonomy" id="2820710"/>
    <lineage>
        <taxon>Bacteria</taxon>
        <taxon>Pseudomonadati</taxon>
        <taxon>Pseudomonadota</taxon>
        <taxon>Gammaproteobacteria</taxon>
        <taxon>Alteromonadales</taxon>
        <taxon>Pseudoalteromonadaceae</taxon>
        <taxon>Psychrosphaera</taxon>
    </lineage>
</organism>